<name>A0A175WCJ8_9PEZI</name>
<evidence type="ECO:0000256" key="1">
    <source>
        <dbReference type="SAM" id="SignalP"/>
    </source>
</evidence>
<feature type="signal peptide" evidence="1">
    <location>
        <begin position="1"/>
        <end position="18"/>
    </location>
</feature>
<evidence type="ECO:0000313" key="3">
    <source>
        <dbReference type="Proteomes" id="UP000078237"/>
    </source>
</evidence>
<protein>
    <submittedName>
        <fullName evidence="2">Uncharacterized protein</fullName>
    </submittedName>
</protein>
<accession>A0A175WCJ8</accession>
<dbReference type="EMBL" id="LCTW02000039">
    <property type="protein sequence ID" value="KXX81242.1"/>
    <property type="molecule type" value="Genomic_DNA"/>
</dbReference>
<gene>
    <name evidence="2" type="ORF">MMYC01_203190</name>
</gene>
<keyword evidence="3" id="KW-1185">Reference proteome</keyword>
<reference evidence="2 3" key="1">
    <citation type="journal article" date="2016" name="Genome Announc.">
        <title>Genome Sequence of Madurella mycetomatis mm55, Isolated from a Human Mycetoma Case in Sudan.</title>
        <authorList>
            <person name="Smit S."/>
            <person name="Derks M.F."/>
            <person name="Bervoets S."/>
            <person name="Fahal A."/>
            <person name="van Leeuwen W."/>
            <person name="van Belkum A."/>
            <person name="van de Sande W.W."/>
        </authorList>
    </citation>
    <scope>NUCLEOTIDE SEQUENCE [LARGE SCALE GENOMIC DNA]</scope>
    <source>
        <strain evidence="3">mm55</strain>
    </source>
</reference>
<dbReference type="VEuPathDB" id="FungiDB:MMYC01_203190"/>
<proteinExistence type="predicted"/>
<dbReference type="InterPro" id="IPR036689">
    <property type="entry name" value="ESAT-6-like_sf"/>
</dbReference>
<organism evidence="2 3">
    <name type="scientific">Madurella mycetomatis</name>
    <dbReference type="NCBI Taxonomy" id="100816"/>
    <lineage>
        <taxon>Eukaryota</taxon>
        <taxon>Fungi</taxon>
        <taxon>Dikarya</taxon>
        <taxon>Ascomycota</taxon>
        <taxon>Pezizomycotina</taxon>
        <taxon>Sordariomycetes</taxon>
        <taxon>Sordariomycetidae</taxon>
        <taxon>Sordariales</taxon>
        <taxon>Sordariales incertae sedis</taxon>
        <taxon>Madurella</taxon>
    </lineage>
</organism>
<keyword evidence="1" id="KW-0732">Signal</keyword>
<evidence type="ECO:0000313" key="2">
    <source>
        <dbReference type="EMBL" id="KXX81242.1"/>
    </source>
</evidence>
<dbReference type="SUPFAM" id="SSF140453">
    <property type="entry name" value="EsxAB dimer-like"/>
    <property type="match status" value="1"/>
</dbReference>
<comment type="caution">
    <text evidence="2">The sequence shown here is derived from an EMBL/GenBank/DDBJ whole genome shotgun (WGS) entry which is preliminary data.</text>
</comment>
<feature type="chain" id="PRO_5008043887" evidence="1">
    <location>
        <begin position="19"/>
        <end position="114"/>
    </location>
</feature>
<dbReference type="Proteomes" id="UP000078237">
    <property type="component" value="Unassembled WGS sequence"/>
</dbReference>
<dbReference type="AlphaFoldDB" id="A0A175WCJ8"/>
<sequence>MVSLRTILALQLASLAVALPTAEPPHDGLTKRSALRPHCESVQAAGFYAVLQIQSFASQAVGDAETTYQQLLDDYTWSLTRLNDICFSLDYWLDHPGTTYAEAEQNNCQRFGGC</sequence>